<keyword evidence="1" id="KW-0812">Transmembrane</keyword>
<feature type="transmembrane region" description="Helical" evidence="1">
    <location>
        <begin position="12"/>
        <end position="30"/>
    </location>
</feature>
<organism evidence="3 4">
    <name type="scientific">Roridomyces roridus</name>
    <dbReference type="NCBI Taxonomy" id="1738132"/>
    <lineage>
        <taxon>Eukaryota</taxon>
        <taxon>Fungi</taxon>
        <taxon>Dikarya</taxon>
        <taxon>Basidiomycota</taxon>
        <taxon>Agaricomycotina</taxon>
        <taxon>Agaricomycetes</taxon>
        <taxon>Agaricomycetidae</taxon>
        <taxon>Agaricales</taxon>
        <taxon>Marasmiineae</taxon>
        <taxon>Mycenaceae</taxon>
        <taxon>Roridomyces</taxon>
    </lineage>
</organism>
<keyword evidence="1" id="KW-0472">Membrane</keyword>
<feature type="domain" description="ER-bound oxygenase mpaB/mpaB'/Rubber oxygenase catalytic" evidence="2">
    <location>
        <begin position="161"/>
        <end position="284"/>
    </location>
</feature>
<reference evidence="3" key="1">
    <citation type="submission" date="2023-03" db="EMBL/GenBank/DDBJ databases">
        <title>Massive genome expansion in bonnet fungi (Mycena s.s.) driven by repeated elements and novel gene families across ecological guilds.</title>
        <authorList>
            <consortium name="Lawrence Berkeley National Laboratory"/>
            <person name="Harder C.B."/>
            <person name="Miyauchi S."/>
            <person name="Viragh M."/>
            <person name="Kuo A."/>
            <person name="Thoen E."/>
            <person name="Andreopoulos B."/>
            <person name="Lu D."/>
            <person name="Skrede I."/>
            <person name="Drula E."/>
            <person name="Henrissat B."/>
            <person name="Morin E."/>
            <person name="Kohler A."/>
            <person name="Barry K."/>
            <person name="LaButti K."/>
            <person name="Morin E."/>
            <person name="Salamov A."/>
            <person name="Lipzen A."/>
            <person name="Mereny Z."/>
            <person name="Hegedus B."/>
            <person name="Baldrian P."/>
            <person name="Stursova M."/>
            <person name="Weitz H."/>
            <person name="Taylor A."/>
            <person name="Grigoriev I.V."/>
            <person name="Nagy L.G."/>
            <person name="Martin F."/>
            <person name="Kauserud H."/>
        </authorList>
    </citation>
    <scope>NUCLEOTIDE SEQUENCE</scope>
    <source>
        <strain evidence="3">9284</strain>
    </source>
</reference>
<keyword evidence="4" id="KW-1185">Reference proteome</keyword>
<dbReference type="PANTHER" id="PTHR36124">
    <property type="match status" value="1"/>
</dbReference>
<evidence type="ECO:0000256" key="1">
    <source>
        <dbReference type="SAM" id="Phobius"/>
    </source>
</evidence>
<protein>
    <recommendedName>
        <fullName evidence="2">ER-bound oxygenase mpaB/mpaB'/Rubber oxygenase catalytic domain-containing protein</fullName>
    </recommendedName>
</protein>
<proteinExistence type="predicted"/>
<dbReference type="InterPro" id="IPR018713">
    <property type="entry name" value="MPAB/Lcp_cat_dom"/>
</dbReference>
<dbReference type="EMBL" id="JARKIF010000012">
    <property type="protein sequence ID" value="KAJ7626092.1"/>
    <property type="molecule type" value="Genomic_DNA"/>
</dbReference>
<dbReference type="InterPro" id="IPR046366">
    <property type="entry name" value="MPAB"/>
</dbReference>
<dbReference type="GO" id="GO:0016491">
    <property type="term" value="F:oxidoreductase activity"/>
    <property type="evidence" value="ECO:0007669"/>
    <property type="project" value="InterPro"/>
</dbReference>
<gene>
    <name evidence="3" type="ORF">FB45DRAFT_922921</name>
</gene>
<dbReference type="AlphaFoldDB" id="A0AAD7BP79"/>
<comment type="caution">
    <text evidence="3">The sequence shown here is derived from an EMBL/GenBank/DDBJ whole genome shotgun (WGS) entry which is preliminary data.</text>
</comment>
<dbReference type="Proteomes" id="UP001221142">
    <property type="component" value="Unassembled WGS sequence"/>
</dbReference>
<evidence type="ECO:0000259" key="2">
    <source>
        <dbReference type="Pfam" id="PF09995"/>
    </source>
</evidence>
<name>A0AAD7BP79_9AGAR</name>
<keyword evidence="1" id="KW-1133">Transmembrane helix</keyword>
<dbReference type="Pfam" id="PF09995">
    <property type="entry name" value="MPAB_Lcp_cat"/>
    <property type="match status" value="1"/>
</dbReference>
<evidence type="ECO:0000313" key="3">
    <source>
        <dbReference type="EMBL" id="KAJ7626092.1"/>
    </source>
</evidence>
<accession>A0AAD7BP79</accession>
<dbReference type="PANTHER" id="PTHR36124:SF1">
    <property type="entry name" value="ER-BOUND OXYGENASE MPAB_MPAB'_RUBBER OXYGENASE CATALYTIC DOMAIN-CONTAINING PROTEIN"/>
    <property type="match status" value="1"/>
</dbReference>
<evidence type="ECO:0000313" key="4">
    <source>
        <dbReference type="Proteomes" id="UP001221142"/>
    </source>
</evidence>
<sequence length="416" mass="47629">MISMQDPTLPSLPLSAIATALGFILYLCVVRDLRWQRYDAIHKKYQAKFEAGTLTPVEAQEVVQLVSMYDMPFLAEQALSFANFKTYAIPTISKLLCETRQLASEEHVSRRYADTRILALTWQNCSLSGRSIPTGSSTPTVDPRVSLSIARVNWMHAKYKISNDDFLFTLSLVIFEPVRWTARYGWRELSLLEKHALFVFWSEVGRRMNIKDIPTSMQELQAWSEAYEEAHMIPAQTNHTLSKHTTGELLFPVPRRFGLRQVTEGLTRALLEDRVRIAMMEPEAPTYAAYLVPFLLRLAAWTQKHLLLPRLKPFSVVQIDLPESSPCGPRLVPTKFTSKPWYKPRRQGHWVFIDRLLVMVGWHADVPSAAYKSDGYKIHELGPTRFENDGHEEVFKIAEGLQGCPISDAWKYGKKS</sequence>